<evidence type="ECO:0000256" key="1">
    <source>
        <dbReference type="SAM" id="MobiDB-lite"/>
    </source>
</evidence>
<feature type="compositionally biased region" description="Polar residues" evidence="1">
    <location>
        <begin position="27"/>
        <end position="39"/>
    </location>
</feature>
<reference evidence="3 4" key="2">
    <citation type="journal article" date="2015" name="Stand. Genomic Sci.">
        <title>High quality draft genomic sequence of Flavobacterium enshiense DK69(T) and comparison among Flavobacterium genomes.</title>
        <authorList>
            <person name="Zeng Z."/>
            <person name="Chen C."/>
            <person name="Du H."/>
            <person name="Wang G."/>
            <person name="Li M."/>
        </authorList>
    </citation>
    <scope>NUCLEOTIDE SEQUENCE [LARGE SCALE GENOMIC DNA]</scope>
    <source>
        <strain evidence="3 4">DK69</strain>
    </source>
</reference>
<accession>V6S7R0</accession>
<dbReference type="RefSeq" id="WP_023573903.1">
    <property type="nucleotide sequence ID" value="NZ_AVCS01000013.1"/>
</dbReference>
<evidence type="ECO:0008006" key="5">
    <source>
        <dbReference type="Google" id="ProtNLM"/>
    </source>
</evidence>
<keyword evidence="2" id="KW-0732">Signal</keyword>
<comment type="caution">
    <text evidence="3">The sequence shown here is derived from an EMBL/GenBank/DDBJ whole genome shotgun (WGS) entry which is preliminary data.</text>
</comment>
<dbReference type="PROSITE" id="PS51257">
    <property type="entry name" value="PROKAR_LIPOPROTEIN"/>
    <property type="match status" value="1"/>
</dbReference>
<dbReference type="AlphaFoldDB" id="V6S7R0"/>
<dbReference type="Proteomes" id="UP000030149">
    <property type="component" value="Unassembled WGS sequence"/>
</dbReference>
<evidence type="ECO:0000313" key="4">
    <source>
        <dbReference type="Proteomes" id="UP000030149"/>
    </source>
</evidence>
<protein>
    <recommendedName>
        <fullName evidence="5">Lipoprotein</fullName>
    </recommendedName>
</protein>
<gene>
    <name evidence="3" type="ORF">Q767_10425</name>
</gene>
<proteinExistence type="predicted"/>
<dbReference type="PATRIC" id="fig|1107311.3.peg.1882"/>
<evidence type="ECO:0000313" key="3">
    <source>
        <dbReference type="EMBL" id="KGO95632.1"/>
    </source>
</evidence>
<name>V6S7R0_9FLAO</name>
<evidence type="ECO:0000256" key="2">
    <source>
        <dbReference type="SAM" id="SignalP"/>
    </source>
</evidence>
<dbReference type="EMBL" id="JRLZ01000009">
    <property type="protein sequence ID" value="KGO95632.1"/>
    <property type="molecule type" value="Genomic_DNA"/>
</dbReference>
<feature type="region of interest" description="Disordered" evidence="1">
    <location>
        <begin position="27"/>
        <end position="52"/>
    </location>
</feature>
<reference evidence="4" key="1">
    <citation type="submission" date="2013-09" db="EMBL/GenBank/DDBJ databases">
        <authorList>
            <person name="Zeng Z."/>
            <person name="Chen C."/>
        </authorList>
    </citation>
    <scope>NUCLEOTIDE SEQUENCE [LARGE SCALE GENOMIC DNA]</scope>
    <source>
        <strain evidence="4">DK69</strain>
    </source>
</reference>
<keyword evidence="4" id="KW-1185">Reference proteome</keyword>
<dbReference type="OrthoDB" id="1493645at2"/>
<feature type="signal peptide" evidence="2">
    <location>
        <begin position="1"/>
        <end position="22"/>
    </location>
</feature>
<organism evidence="3 4">
    <name type="scientific">Flavobacterium enshiense DK69</name>
    <dbReference type="NCBI Taxonomy" id="1107311"/>
    <lineage>
        <taxon>Bacteria</taxon>
        <taxon>Pseudomonadati</taxon>
        <taxon>Bacteroidota</taxon>
        <taxon>Flavobacteriia</taxon>
        <taxon>Flavobacteriales</taxon>
        <taxon>Flavobacteriaceae</taxon>
        <taxon>Flavobacterium</taxon>
    </lineage>
</organism>
<sequence length="237" mass="25811">MKQVKFLSVLAISALLFVSCSKEDAVSSESDQNSKASKTSMERGTGNGAPSGTHYNLNIIGVPQNKTADMTGNNGGRIFVKLNGQSNIYLTPSTDGSFSVLDANGTDANGANFQLPAPGLFVDGVSQVSYTVFARALGKTEGSVVIRNCATFEGEVICETDTENILEMTRPKGKSTFTDVTRKLLYINVDITDDDRDNPRLYPIFDPAMEGYFWEYNDTGLKLLQLRFYPIPTTVSQ</sequence>
<feature type="chain" id="PRO_5004750354" description="Lipoprotein" evidence="2">
    <location>
        <begin position="23"/>
        <end position="237"/>
    </location>
</feature>